<evidence type="ECO:0008006" key="3">
    <source>
        <dbReference type="Google" id="ProtNLM"/>
    </source>
</evidence>
<dbReference type="AlphaFoldDB" id="A0AAU2VFE3"/>
<proteinExistence type="predicted"/>
<accession>A0AAU2VFE3</accession>
<evidence type="ECO:0000256" key="1">
    <source>
        <dbReference type="SAM" id="SignalP"/>
    </source>
</evidence>
<dbReference type="EMBL" id="CP108318">
    <property type="protein sequence ID" value="WTW65844.1"/>
    <property type="molecule type" value="Genomic_DNA"/>
</dbReference>
<organism evidence="2">
    <name type="scientific">Streptomyces sp. NBC_00003</name>
    <dbReference type="NCBI Taxonomy" id="2903608"/>
    <lineage>
        <taxon>Bacteria</taxon>
        <taxon>Bacillati</taxon>
        <taxon>Actinomycetota</taxon>
        <taxon>Actinomycetes</taxon>
        <taxon>Kitasatosporales</taxon>
        <taxon>Streptomycetaceae</taxon>
        <taxon>Streptomyces</taxon>
    </lineage>
</organism>
<dbReference type="InterPro" id="IPR017853">
    <property type="entry name" value="GH"/>
</dbReference>
<feature type="signal peptide" evidence="1">
    <location>
        <begin position="1"/>
        <end position="28"/>
    </location>
</feature>
<evidence type="ECO:0000313" key="2">
    <source>
        <dbReference type="EMBL" id="WTW65844.1"/>
    </source>
</evidence>
<reference evidence="2" key="1">
    <citation type="submission" date="2022-10" db="EMBL/GenBank/DDBJ databases">
        <title>The complete genomes of actinobacterial strains from the NBC collection.</title>
        <authorList>
            <person name="Joergensen T.S."/>
            <person name="Alvarez Arevalo M."/>
            <person name="Sterndorff E.B."/>
            <person name="Faurdal D."/>
            <person name="Vuksanovic O."/>
            <person name="Mourched A.-S."/>
            <person name="Charusanti P."/>
            <person name="Shaw S."/>
            <person name="Blin K."/>
            <person name="Weber T."/>
        </authorList>
    </citation>
    <scope>NUCLEOTIDE SEQUENCE</scope>
    <source>
        <strain evidence="2">NBC_00003</strain>
    </source>
</reference>
<sequence>MRWSISTCRERIIAAAAALSLALTGAIASVAPAAAAASSVSVSVDAALRLATIPAAGVGANVAVYDATMNSSATPGLLSTAGMGAVRYPGGSYADIYHWQTGTVEGGQYVAPNTGFDAFMGTMRAAGTQPIITANYGTGTPQEAADWVRYANVAKGYGVKYWEVGNEVYGASCAIS</sequence>
<keyword evidence="1" id="KW-0732">Signal</keyword>
<dbReference type="SUPFAM" id="SSF51445">
    <property type="entry name" value="(Trans)glycosidases"/>
    <property type="match status" value="1"/>
</dbReference>
<name>A0AAU2VFE3_9ACTN</name>
<dbReference type="GO" id="GO:0000272">
    <property type="term" value="P:polysaccharide catabolic process"/>
    <property type="evidence" value="ECO:0007669"/>
    <property type="project" value="TreeGrafter"/>
</dbReference>
<gene>
    <name evidence="2" type="ORF">OG549_37320</name>
</gene>
<dbReference type="PANTHER" id="PTHR43576">
    <property type="entry name" value="ALPHA-L-ARABINOFURANOSIDASE C-RELATED"/>
    <property type="match status" value="1"/>
</dbReference>
<dbReference type="PANTHER" id="PTHR43576:SF3">
    <property type="entry name" value="ALPHA-L-ARABINOFURANOSIDASE C"/>
    <property type="match status" value="1"/>
</dbReference>
<dbReference type="Gene3D" id="3.20.20.80">
    <property type="entry name" value="Glycosidases"/>
    <property type="match status" value="1"/>
</dbReference>
<protein>
    <recommendedName>
        <fullName evidence="3">Alpha-L-arabinofuranosidase</fullName>
    </recommendedName>
</protein>
<feature type="chain" id="PRO_5043401731" description="Alpha-L-arabinofuranosidase" evidence="1">
    <location>
        <begin position="29"/>
        <end position="176"/>
    </location>
</feature>